<comment type="caution">
    <text evidence="1">The sequence shown here is derived from an EMBL/GenBank/DDBJ whole genome shotgun (WGS) entry which is preliminary data.</text>
</comment>
<dbReference type="Proteomes" id="UP000257109">
    <property type="component" value="Unassembled WGS sequence"/>
</dbReference>
<feature type="non-terminal residue" evidence="1">
    <location>
        <position position="1"/>
    </location>
</feature>
<dbReference type="EMBL" id="QJKJ01005586">
    <property type="protein sequence ID" value="RDX89746.1"/>
    <property type="molecule type" value="Genomic_DNA"/>
</dbReference>
<proteinExistence type="predicted"/>
<evidence type="ECO:0000313" key="2">
    <source>
        <dbReference type="Proteomes" id="UP000257109"/>
    </source>
</evidence>
<accession>A0A371GGU7</accession>
<name>A0A371GGU7_MUCPR</name>
<sequence>VLEEKPPLFVGRVNLDVVDKWIMDMEMILGVLGCIKEQKVVYATNVFPNQCEEPKGGRVI</sequence>
<evidence type="ECO:0000313" key="1">
    <source>
        <dbReference type="EMBL" id="RDX89746.1"/>
    </source>
</evidence>
<gene>
    <name evidence="1" type="ORF">CR513_28496</name>
</gene>
<reference evidence="1" key="1">
    <citation type="submission" date="2018-05" db="EMBL/GenBank/DDBJ databases">
        <title>Draft genome of Mucuna pruriens seed.</title>
        <authorList>
            <person name="Nnadi N.E."/>
            <person name="Vos R."/>
            <person name="Hasami M.H."/>
            <person name="Devisetty U.K."/>
            <person name="Aguiy J.C."/>
        </authorList>
    </citation>
    <scope>NUCLEOTIDE SEQUENCE [LARGE SCALE GENOMIC DNA]</scope>
    <source>
        <strain evidence="1">JCA_2017</strain>
    </source>
</reference>
<protein>
    <submittedName>
        <fullName evidence="1">Uncharacterized protein</fullName>
    </submittedName>
</protein>
<organism evidence="1 2">
    <name type="scientific">Mucuna pruriens</name>
    <name type="common">Velvet bean</name>
    <name type="synonym">Dolichos pruriens</name>
    <dbReference type="NCBI Taxonomy" id="157652"/>
    <lineage>
        <taxon>Eukaryota</taxon>
        <taxon>Viridiplantae</taxon>
        <taxon>Streptophyta</taxon>
        <taxon>Embryophyta</taxon>
        <taxon>Tracheophyta</taxon>
        <taxon>Spermatophyta</taxon>
        <taxon>Magnoliopsida</taxon>
        <taxon>eudicotyledons</taxon>
        <taxon>Gunneridae</taxon>
        <taxon>Pentapetalae</taxon>
        <taxon>rosids</taxon>
        <taxon>fabids</taxon>
        <taxon>Fabales</taxon>
        <taxon>Fabaceae</taxon>
        <taxon>Papilionoideae</taxon>
        <taxon>50 kb inversion clade</taxon>
        <taxon>NPAAA clade</taxon>
        <taxon>indigoferoid/millettioid clade</taxon>
        <taxon>Phaseoleae</taxon>
        <taxon>Mucuna</taxon>
    </lineage>
</organism>
<dbReference type="AlphaFoldDB" id="A0A371GGU7"/>
<dbReference type="OrthoDB" id="2272416at2759"/>
<keyword evidence="2" id="KW-1185">Reference proteome</keyword>